<dbReference type="Pfam" id="PF01963">
    <property type="entry name" value="TraB_PrgY_gumN"/>
    <property type="match status" value="1"/>
</dbReference>
<keyword evidence="3" id="KW-1185">Reference proteome</keyword>
<protein>
    <recommendedName>
        <fullName evidence="4">TraB domain-containing protein</fullName>
    </recommendedName>
</protein>
<dbReference type="PANTHER" id="PTHR21530:SF7">
    <property type="entry name" value="TRAB DOMAIN-CONTAINING PROTEIN"/>
    <property type="match status" value="1"/>
</dbReference>
<dbReference type="InterPro" id="IPR046345">
    <property type="entry name" value="TraB_PrgY-like"/>
</dbReference>
<gene>
    <name evidence="2" type="ORF">CVLEPA_LOCUS5329</name>
</gene>
<name>A0ABP0F7V6_CLALP</name>
<evidence type="ECO:0000256" key="1">
    <source>
        <dbReference type="SAM" id="MobiDB-lite"/>
    </source>
</evidence>
<dbReference type="CDD" id="cd14726">
    <property type="entry name" value="TraB_PrgY-like"/>
    <property type="match status" value="1"/>
</dbReference>
<feature type="compositionally biased region" description="Polar residues" evidence="1">
    <location>
        <begin position="1"/>
        <end position="20"/>
    </location>
</feature>
<feature type="compositionally biased region" description="Polar residues" evidence="1">
    <location>
        <begin position="54"/>
        <end position="67"/>
    </location>
</feature>
<evidence type="ECO:0008006" key="4">
    <source>
        <dbReference type="Google" id="ProtNLM"/>
    </source>
</evidence>
<feature type="compositionally biased region" description="Polar residues" evidence="1">
    <location>
        <begin position="28"/>
        <end position="46"/>
    </location>
</feature>
<dbReference type="PANTHER" id="PTHR21530">
    <property type="entry name" value="PHEROMONE SHUTDOWN PROTEIN"/>
    <property type="match status" value="1"/>
</dbReference>
<evidence type="ECO:0000313" key="3">
    <source>
        <dbReference type="Proteomes" id="UP001642483"/>
    </source>
</evidence>
<organism evidence="2 3">
    <name type="scientific">Clavelina lepadiformis</name>
    <name type="common">Light-bulb sea squirt</name>
    <name type="synonym">Ascidia lepadiformis</name>
    <dbReference type="NCBI Taxonomy" id="159417"/>
    <lineage>
        <taxon>Eukaryota</taxon>
        <taxon>Metazoa</taxon>
        <taxon>Chordata</taxon>
        <taxon>Tunicata</taxon>
        <taxon>Ascidiacea</taxon>
        <taxon>Aplousobranchia</taxon>
        <taxon>Clavelinidae</taxon>
        <taxon>Clavelina</taxon>
    </lineage>
</organism>
<accession>A0ABP0F7V6</accession>
<proteinExistence type="predicted"/>
<dbReference type="InterPro" id="IPR002816">
    <property type="entry name" value="TraB/PrgY/GumN_fam"/>
</dbReference>
<comment type="caution">
    <text evidence="2">The sequence shown here is derived from an EMBL/GenBank/DDBJ whole genome shotgun (WGS) entry which is preliminary data.</text>
</comment>
<dbReference type="EMBL" id="CAWYQH010000024">
    <property type="protein sequence ID" value="CAK8675794.1"/>
    <property type="molecule type" value="Genomic_DNA"/>
</dbReference>
<reference evidence="2 3" key="1">
    <citation type="submission" date="2024-02" db="EMBL/GenBank/DDBJ databases">
        <authorList>
            <person name="Daric V."/>
            <person name="Darras S."/>
        </authorList>
    </citation>
    <scope>NUCLEOTIDE SEQUENCE [LARGE SCALE GENOMIC DNA]</scope>
</reference>
<dbReference type="Proteomes" id="UP001642483">
    <property type="component" value="Unassembled WGS sequence"/>
</dbReference>
<feature type="compositionally biased region" description="Acidic residues" evidence="1">
    <location>
        <begin position="70"/>
        <end position="89"/>
    </location>
</feature>
<sequence>MENSCDANALSEENQNNLKGNENGVKNAINSDKTNPNQNASVNSKMLDQLPVAQKSNGAKTNETTSKTESDDEIDQWTDIESEEDQDNMEEIDYMKQAAFVRQMLRKRQLTDDLQLPKTVSLLEGSNGEKVYLVGTAHFSKESCEDVRKVISAVQPDTVVVELCNSRTQILTFDEEQLKEISNENRMDRLKKCINQKGLISGLVLYIMLQMSAHITKELGMAPGGEFRQALNEANKVPGCSLYLGDRPIEITMQRMLASLSLWQKLKFGFLMLQELKPISAEDVERMKEQDMFEQLMSEMIVEFPHMAKVLVTERDLYLTGSLQKAAKKPVVLPDNSLRPPVVVGVVGIGHTGGIKSHFAADISKQQMDDILRLPPPSRVKKYTKIAFRAIFLLSTVYGAYRLSRWLGFDTRASSWVSFS</sequence>
<feature type="region of interest" description="Disordered" evidence="1">
    <location>
        <begin position="1"/>
        <end position="89"/>
    </location>
</feature>
<evidence type="ECO:0000313" key="2">
    <source>
        <dbReference type="EMBL" id="CAK8675794.1"/>
    </source>
</evidence>